<feature type="region of interest" description="Disordered" evidence="1">
    <location>
        <begin position="1"/>
        <end position="36"/>
    </location>
</feature>
<protein>
    <submittedName>
        <fullName evidence="2">Uncharacterized protein</fullName>
    </submittedName>
</protein>
<dbReference type="Proteomes" id="UP000635726">
    <property type="component" value="Unassembled WGS sequence"/>
</dbReference>
<dbReference type="AlphaFoldDB" id="A0A917PGZ2"/>
<reference evidence="2" key="1">
    <citation type="journal article" date="2014" name="Int. J. Syst. Evol. Microbiol.">
        <title>Complete genome sequence of Corynebacterium casei LMG S-19264T (=DSM 44701T), isolated from a smear-ripened cheese.</title>
        <authorList>
            <consortium name="US DOE Joint Genome Institute (JGI-PGF)"/>
            <person name="Walter F."/>
            <person name="Albersmeier A."/>
            <person name="Kalinowski J."/>
            <person name="Ruckert C."/>
        </authorList>
    </citation>
    <scope>NUCLEOTIDE SEQUENCE</scope>
    <source>
        <strain evidence="2">JCM 14371</strain>
    </source>
</reference>
<proteinExistence type="predicted"/>
<sequence>MLDREGGGGARAGLGGAEAAEQGGGEEQGAIHPAKLNKPSGIVKYWRPSLGTARRFRQRRNRHRHPFFATRRR</sequence>
<keyword evidence="3" id="KW-1185">Reference proteome</keyword>
<organism evidence="2 3">
    <name type="scientific">Deinococcus aquiradiocola</name>
    <dbReference type="NCBI Taxonomy" id="393059"/>
    <lineage>
        <taxon>Bacteria</taxon>
        <taxon>Thermotogati</taxon>
        <taxon>Deinococcota</taxon>
        <taxon>Deinococci</taxon>
        <taxon>Deinococcales</taxon>
        <taxon>Deinococcaceae</taxon>
        <taxon>Deinococcus</taxon>
    </lineage>
</organism>
<feature type="compositionally biased region" description="Gly residues" evidence="1">
    <location>
        <begin position="7"/>
        <end position="27"/>
    </location>
</feature>
<evidence type="ECO:0000313" key="3">
    <source>
        <dbReference type="Proteomes" id="UP000635726"/>
    </source>
</evidence>
<reference evidence="2" key="2">
    <citation type="submission" date="2020-09" db="EMBL/GenBank/DDBJ databases">
        <authorList>
            <person name="Sun Q."/>
            <person name="Ohkuma M."/>
        </authorList>
    </citation>
    <scope>NUCLEOTIDE SEQUENCE</scope>
    <source>
        <strain evidence="2">JCM 14371</strain>
    </source>
</reference>
<name>A0A917PGZ2_9DEIO</name>
<comment type="caution">
    <text evidence="2">The sequence shown here is derived from an EMBL/GenBank/DDBJ whole genome shotgun (WGS) entry which is preliminary data.</text>
</comment>
<dbReference type="EMBL" id="BMOE01000006">
    <property type="protein sequence ID" value="GGJ77260.1"/>
    <property type="molecule type" value="Genomic_DNA"/>
</dbReference>
<accession>A0A917PGZ2</accession>
<evidence type="ECO:0000256" key="1">
    <source>
        <dbReference type="SAM" id="MobiDB-lite"/>
    </source>
</evidence>
<evidence type="ECO:0000313" key="2">
    <source>
        <dbReference type="EMBL" id="GGJ77260.1"/>
    </source>
</evidence>
<gene>
    <name evidence="2" type="ORF">GCM10008939_21680</name>
</gene>